<dbReference type="RefSeq" id="XP_011130895.1">
    <property type="nucleotide sequence ID" value="XM_011132593.1"/>
</dbReference>
<evidence type="ECO:0000313" key="2">
    <source>
        <dbReference type="EMBL" id="EZG59348.1"/>
    </source>
</evidence>
<dbReference type="AlphaFoldDB" id="A0A023B5B9"/>
<sequence length="344" mass="37076">MPGRYETTKEWRMLTAAFRHAQCGTHPKHLPILPNIQNPRPQGTTGPNGPLKISEVEGELDVWFYEPHFGTNALLEAEHSEWPENRMLPLNPLLYAYTLLQPPFDMKSISDQVANQVATTDPATGGIGIGTGGIGTGGIGTGGIGTDGIGADGIGTGTNPTGTNPTGTNPTGNNTAGAHQFGGGAQSSAGTQPGGLNLAGLWPSESPIVSHLLWMMRLQSCPRPYADRQDDGESTPVNNSASKALTPHMLWNVQRVRAKEKITRHWNGKGESERSEFPSMAKLRDTTFVEQHVMDRSASLCETFKNANGEPTLAELLFGFFEYFGTRINYATDVTFTTITLSIP</sequence>
<feature type="compositionally biased region" description="Low complexity" evidence="1">
    <location>
        <begin position="157"/>
        <end position="175"/>
    </location>
</feature>
<gene>
    <name evidence="2" type="ORF">GNI_092520</name>
</gene>
<organism evidence="2 3">
    <name type="scientific">Gregarina niphandrodes</name>
    <name type="common">Septate eugregarine</name>
    <dbReference type="NCBI Taxonomy" id="110365"/>
    <lineage>
        <taxon>Eukaryota</taxon>
        <taxon>Sar</taxon>
        <taxon>Alveolata</taxon>
        <taxon>Apicomplexa</taxon>
        <taxon>Conoidasida</taxon>
        <taxon>Gregarinasina</taxon>
        <taxon>Eugregarinorida</taxon>
        <taxon>Gregarinidae</taxon>
        <taxon>Gregarina</taxon>
    </lineage>
</organism>
<name>A0A023B5B9_GRENI</name>
<keyword evidence="3" id="KW-1185">Reference proteome</keyword>
<protein>
    <submittedName>
        <fullName evidence="2">Uncharacterized protein</fullName>
    </submittedName>
</protein>
<proteinExistence type="predicted"/>
<dbReference type="EMBL" id="AFNH02000692">
    <property type="protein sequence ID" value="EZG59348.1"/>
    <property type="molecule type" value="Genomic_DNA"/>
</dbReference>
<evidence type="ECO:0000256" key="1">
    <source>
        <dbReference type="SAM" id="MobiDB-lite"/>
    </source>
</evidence>
<dbReference type="GeneID" id="22913309"/>
<reference evidence="2" key="1">
    <citation type="submission" date="2013-12" db="EMBL/GenBank/DDBJ databases">
        <authorList>
            <person name="Omoto C.K."/>
            <person name="Sibley D."/>
            <person name="Venepally P."/>
            <person name="Hadjithomas M."/>
            <person name="Karamycheva S."/>
            <person name="Brunk B."/>
            <person name="Roos D."/>
            <person name="Caler E."/>
            <person name="Lorenzi H."/>
        </authorList>
    </citation>
    <scope>NUCLEOTIDE SEQUENCE</scope>
</reference>
<comment type="caution">
    <text evidence="2">The sequence shown here is derived from an EMBL/GenBank/DDBJ whole genome shotgun (WGS) entry which is preliminary data.</text>
</comment>
<dbReference type="VEuPathDB" id="CryptoDB:GNI_092520"/>
<accession>A0A023B5B9</accession>
<evidence type="ECO:0000313" key="3">
    <source>
        <dbReference type="Proteomes" id="UP000019763"/>
    </source>
</evidence>
<dbReference type="Proteomes" id="UP000019763">
    <property type="component" value="Unassembled WGS sequence"/>
</dbReference>
<feature type="region of interest" description="Disordered" evidence="1">
    <location>
        <begin position="156"/>
        <end position="192"/>
    </location>
</feature>